<dbReference type="EMBL" id="CAKOAT010099266">
    <property type="protein sequence ID" value="CAH8323610.1"/>
    <property type="molecule type" value="Genomic_DNA"/>
</dbReference>
<evidence type="ECO:0000313" key="4">
    <source>
        <dbReference type="Proteomes" id="UP001642260"/>
    </source>
</evidence>
<dbReference type="Gene3D" id="3.60.40.10">
    <property type="entry name" value="PPM-type phosphatase domain"/>
    <property type="match status" value="1"/>
</dbReference>
<dbReference type="PANTHER" id="PTHR47992">
    <property type="entry name" value="PROTEIN PHOSPHATASE"/>
    <property type="match status" value="1"/>
</dbReference>
<comment type="caution">
    <text evidence="3">The sequence shown here is derived from an EMBL/GenBank/DDBJ whole genome shotgun (WGS) entry which is preliminary data.</text>
</comment>
<organism evidence="3 4">
    <name type="scientific">Eruca vesicaria subsp. sativa</name>
    <name type="common">Garden rocket</name>
    <name type="synonym">Eruca sativa</name>
    <dbReference type="NCBI Taxonomy" id="29727"/>
    <lineage>
        <taxon>Eukaryota</taxon>
        <taxon>Viridiplantae</taxon>
        <taxon>Streptophyta</taxon>
        <taxon>Embryophyta</taxon>
        <taxon>Tracheophyta</taxon>
        <taxon>Spermatophyta</taxon>
        <taxon>Magnoliopsida</taxon>
        <taxon>eudicotyledons</taxon>
        <taxon>Gunneridae</taxon>
        <taxon>Pentapetalae</taxon>
        <taxon>rosids</taxon>
        <taxon>malvids</taxon>
        <taxon>Brassicales</taxon>
        <taxon>Brassicaceae</taxon>
        <taxon>Brassiceae</taxon>
        <taxon>Eruca</taxon>
    </lineage>
</organism>
<feature type="compositionally biased region" description="Basic and acidic residues" evidence="1">
    <location>
        <begin position="160"/>
        <end position="191"/>
    </location>
</feature>
<evidence type="ECO:0000313" key="3">
    <source>
        <dbReference type="EMBL" id="CAH8323610.1"/>
    </source>
</evidence>
<dbReference type="Proteomes" id="UP001642260">
    <property type="component" value="Unassembled WGS sequence"/>
</dbReference>
<dbReference type="InterPro" id="IPR001932">
    <property type="entry name" value="PPM-type_phosphatase-like_dom"/>
</dbReference>
<dbReference type="Pfam" id="PF00481">
    <property type="entry name" value="PP2C"/>
    <property type="match status" value="1"/>
</dbReference>
<dbReference type="CDD" id="cd00143">
    <property type="entry name" value="PP2Cc"/>
    <property type="match status" value="1"/>
</dbReference>
<evidence type="ECO:0000256" key="1">
    <source>
        <dbReference type="SAM" id="MobiDB-lite"/>
    </source>
</evidence>
<dbReference type="AlphaFoldDB" id="A0ABC8JIQ4"/>
<accession>A0ABC8JIQ4</accession>
<dbReference type="InterPro" id="IPR015655">
    <property type="entry name" value="PP2C"/>
</dbReference>
<dbReference type="PROSITE" id="PS51746">
    <property type="entry name" value="PPM_2"/>
    <property type="match status" value="1"/>
</dbReference>
<dbReference type="SUPFAM" id="SSF81606">
    <property type="entry name" value="PP2C-like"/>
    <property type="match status" value="1"/>
</dbReference>
<reference evidence="3 4" key="1">
    <citation type="submission" date="2022-03" db="EMBL/GenBank/DDBJ databases">
        <authorList>
            <person name="Macdonald S."/>
            <person name="Ahmed S."/>
            <person name="Newling K."/>
        </authorList>
    </citation>
    <scope>NUCLEOTIDE SEQUENCE [LARGE SCALE GENOMIC DNA]</scope>
</reference>
<dbReference type="SMART" id="SM00332">
    <property type="entry name" value="PP2Cc"/>
    <property type="match status" value="1"/>
</dbReference>
<feature type="domain" description="PPM-type phosphatase" evidence="2">
    <location>
        <begin position="1"/>
        <end position="117"/>
    </location>
</feature>
<gene>
    <name evidence="3" type="ORF">ERUC_LOCUS9929</name>
</gene>
<feature type="compositionally biased region" description="Basic and acidic residues" evidence="1">
    <location>
        <begin position="120"/>
        <end position="146"/>
    </location>
</feature>
<dbReference type="InterPro" id="IPR036457">
    <property type="entry name" value="PPM-type-like_dom_sf"/>
</dbReference>
<sequence length="231" mass="25374">MERAIALSDDHKPNRSDERKLIESAGGVIMLAGTWRVGGVLAMSRAFGNRMLKQFVVAEPEIQDLEIGHEAEFLVLASDGLWDVVTNEEPVAAARKLTDTAFTGGSADNITCIVVKFHHDKTESPKSEPKPEAEQEEPKPTPKAELEPQSNPNAEPETEPNPKSEMKPDAIPDTKPETEPEAKGEKADVKRGSPCPNDPIHYRHRIKLDIAGWSAVVCHHKTIVHTRPTCA</sequence>
<protein>
    <recommendedName>
        <fullName evidence="2">PPM-type phosphatase domain-containing protein</fullName>
    </recommendedName>
</protein>
<proteinExistence type="predicted"/>
<name>A0ABC8JIQ4_ERUVS</name>
<evidence type="ECO:0000259" key="2">
    <source>
        <dbReference type="PROSITE" id="PS51746"/>
    </source>
</evidence>
<feature type="region of interest" description="Disordered" evidence="1">
    <location>
        <begin position="120"/>
        <end position="200"/>
    </location>
</feature>
<keyword evidence="4" id="KW-1185">Reference proteome</keyword>